<organism evidence="1 2">
    <name type="scientific">Candidatus Thiothrix anitrata</name>
    <dbReference type="NCBI Taxonomy" id="2823902"/>
    <lineage>
        <taxon>Bacteria</taxon>
        <taxon>Pseudomonadati</taxon>
        <taxon>Pseudomonadota</taxon>
        <taxon>Gammaproteobacteria</taxon>
        <taxon>Thiotrichales</taxon>
        <taxon>Thiotrichaceae</taxon>
        <taxon>Thiothrix</taxon>
    </lineage>
</organism>
<evidence type="ECO:0008006" key="3">
    <source>
        <dbReference type="Google" id="ProtNLM"/>
    </source>
</evidence>
<keyword evidence="2" id="KW-1185">Reference proteome</keyword>
<accession>A0ABX7X1U2</accession>
<evidence type="ECO:0000313" key="2">
    <source>
        <dbReference type="Proteomes" id="UP000672027"/>
    </source>
</evidence>
<gene>
    <name evidence="1" type="ORF">J8380_16680</name>
</gene>
<dbReference type="Proteomes" id="UP000672027">
    <property type="component" value="Chromosome"/>
</dbReference>
<protein>
    <recommendedName>
        <fullName evidence="3">Restriction endonuclease type II NotI domain-containing protein</fullName>
    </recommendedName>
</protein>
<dbReference type="EMBL" id="CP072800">
    <property type="protein sequence ID" value="QTR49835.1"/>
    <property type="molecule type" value="Genomic_DNA"/>
</dbReference>
<proteinExistence type="predicted"/>
<sequence>MPKFYEVYGRDVYDQSEVAVAERKAAYCPFTENVCDGGGNRHQTKIKLAGSELRGFFNDELSSVIPGICSIQYGDEIWVVCPRRLLGFFSKRDGVPDINESLHAHEREALINAGVPRGIELGVWPEVYLQYGDEDSSINYHFDFVIAPIRRNKSFSWLLKSYNISDEENEAFKAAAKIGKYLEGKYSPNKEQPILPDIISPIVIEVMTASTSGSDKEVGTDIAASFADAIKGNDHNCPGINKRQVWGRMATQLFAKSALAEEWGGKTIWLVQDQLLKNIELTTKLNLDVPSADSSGTINFLSMTYADEQKGIESLRFLKYSKKSAGLDFQGNQMATDILLPKVNPDKKVLLKAILRRKLSAIIFL</sequence>
<reference evidence="1 2" key="1">
    <citation type="submission" date="2021-04" db="EMBL/GenBank/DDBJ databases">
        <title>Genomics, taxonomy and metabolism of representatives of sulfur bacteria of the genus Thiothrix: Thiothrix fructosivorans QT, Thiothrix unzii A1T and three new species, Thiothrix subterranea sp. nov., Thiothrix litoralis sp. nov. and 'Candidatus Thiothrix anitrata' sp. nov.</title>
        <authorList>
            <person name="Ravin N.V."/>
            <person name="Smolyakov D."/>
            <person name="Rudenko T.S."/>
            <person name="Mardanov A.V."/>
            <person name="Beletsky A.V."/>
            <person name="Markov N.D."/>
            <person name="Fomenkov A.I."/>
            <person name="Roberts R.J."/>
            <person name="Karnachuk O.V."/>
            <person name="Novikov A."/>
            <person name="Grabovich M.Y."/>
        </authorList>
    </citation>
    <scope>NUCLEOTIDE SEQUENCE [LARGE SCALE GENOMIC DNA]</scope>
    <source>
        <strain evidence="1 2">A52</strain>
    </source>
</reference>
<dbReference type="RefSeq" id="WP_210226662.1">
    <property type="nucleotide sequence ID" value="NZ_CP072800.1"/>
</dbReference>
<name>A0ABX7X1U2_9GAMM</name>
<evidence type="ECO:0000313" key="1">
    <source>
        <dbReference type="EMBL" id="QTR49835.1"/>
    </source>
</evidence>